<evidence type="ECO:0000313" key="2">
    <source>
        <dbReference type="EMBL" id="MBE2997960.1"/>
    </source>
</evidence>
<dbReference type="RefSeq" id="WP_193120599.1">
    <property type="nucleotide sequence ID" value="NZ_JADBGI010000003.1"/>
</dbReference>
<proteinExistence type="predicted"/>
<feature type="compositionally biased region" description="Basic and acidic residues" evidence="1">
    <location>
        <begin position="74"/>
        <end position="95"/>
    </location>
</feature>
<dbReference type="EMBL" id="JADBGI010000003">
    <property type="protein sequence ID" value="MBE2997960.1"/>
    <property type="molecule type" value="Genomic_DNA"/>
</dbReference>
<sequence length="371" mass="40544">MGSDEAVRAEYRRIYSAAARMYWLQQGEVGAHPAWSQERKDSWLALGRVLREHAAPAVELAGPSDPTRHLIGRRTPDDRPVSLGRAAHDWQERLDTSPTVRYPRLDPDPDSTGEDAYSFEPFAPGSCVLVPSTWLSSAAASVGELSRRLAPGRPPHTVGPEAAHLSQTFHALAEQLRHALPGIEPRPHPATAEWIAGIPTPHIGSTDPADLDELRAAAHDAAHSTPTKEQAVAAKDSSSSIEVIEAGEVLRGVLAGSEKEPWRERQEGVDPARSLLVSAEHTFESWDARLRTKALEREPSPRVPAEAENPVRPTESLRMKAIARESALVLAEVLDENAARLHPGRRTEMVGFDAYPLSRFLGAFTTHLLSL</sequence>
<feature type="region of interest" description="Disordered" evidence="1">
    <location>
        <begin position="61"/>
        <end position="111"/>
    </location>
</feature>
<evidence type="ECO:0000256" key="1">
    <source>
        <dbReference type="SAM" id="MobiDB-lite"/>
    </source>
</evidence>
<protein>
    <submittedName>
        <fullName evidence="2">Uncharacterized protein</fullName>
    </submittedName>
</protein>
<accession>A0ABR9P2D6</accession>
<organism evidence="2 3">
    <name type="scientific">Nocardiopsis coralli</name>
    <dbReference type="NCBI Taxonomy" id="2772213"/>
    <lineage>
        <taxon>Bacteria</taxon>
        <taxon>Bacillati</taxon>
        <taxon>Actinomycetota</taxon>
        <taxon>Actinomycetes</taxon>
        <taxon>Streptosporangiales</taxon>
        <taxon>Nocardiopsidaceae</taxon>
        <taxon>Nocardiopsis</taxon>
    </lineage>
</organism>
<keyword evidence="3" id="KW-1185">Reference proteome</keyword>
<gene>
    <name evidence="2" type="ORF">IDM40_04440</name>
</gene>
<dbReference type="Proteomes" id="UP000806528">
    <property type="component" value="Unassembled WGS sequence"/>
</dbReference>
<reference evidence="2 3" key="1">
    <citation type="submission" date="2020-09" db="EMBL/GenBank/DDBJ databases">
        <title>Diversity and distribution of actinomycetes associated with coral in the coast of Hainan.</title>
        <authorList>
            <person name="Li F."/>
        </authorList>
    </citation>
    <scope>NUCLEOTIDE SEQUENCE [LARGE SCALE GENOMIC DNA]</scope>
    <source>
        <strain evidence="2 3">HNM0947</strain>
    </source>
</reference>
<comment type="caution">
    <text evidence="2">The sequence shown here is derived from an EMBL/GenBank/DDBJ whole genome shotgun (WGS) entry which is preliminary data.</text>
</comment>
<evidence type="ECO:0000313" key="3">
    <source>
        <dbReference type="Proteomes" id="UP000806528"/>
    </source>
</evidence>
<name>A0ABR9P2D6_9ACTN</name>